<name>A0A4S8LFK1_DENBC</name>
<sequence>MTERFTAKNLGTDVGGGGKKKKRDPVKFGLEEGFLSLDDDKDGSSEDEQKVKGLQGIKKPPYLKQSTLMVSINTAIGLTAGQQQRLKGKNNGVDLDNLEIDYEEIERLKGLK</sequence>
<proteinExistence type="predicted"/>
<evidence type="ECO:0000313" key="2">
    <source>
        <dbReference type="EMBL" id="THU87777.1"/>
    </source>
</evidence>
<organism evidence="2 3">
    <name type="scientific">Dendrothele bispora (strain CBS 962.96)</name>
    <dbReference type="NCBI Taxonomy" id="1314807"/>
    <lineage>
        <taxon>Eukaryota</taxon>
        <taxon>Fungi</taxon>
        <taxon>Dikarya</taxon>
        <taxon>Basidiomycota</taxon>
        <taxon>Agaricomycotina</taxon>
        <taxon>Agaricomycetes</taxon>
        <taxon>Agaricomycetidae</taxon>
        <taxon>Agaricales</taxon>
        <taxon>Agaricales incertae sedis</taxon>
        <taxon>Dendrothele</taxon>
    </lineage>
</organism>
<gene>
    <name evidence="2" type="ORF">K435DRAFT_866919</name>
</gene>
<dbReference type="Proteomes" id="UP000297245">
    <property type="component" value="Unassembled WGS sequence"/>
</dbReference>
<protein>
    <submittedName>
        <fullName evidence="2">Uncharacterized protein</fullName>
    </submittedName>
</protein>
<evidence type="ECO:0000256" key="1">
    <source>
        <dbReference type="SAM" id="MobiDB-lite"/>
    </source>
</evidence>
<feature type="region of interest" description="Disordered" evidence="1">
    <location>
        <begin position="1"/>
        <end position="57"/>
    </location>
</feature>
<reference evidence="2 3" key="1">
    <citation type="journal article" date="2019" name="Nat. Ecol. Evol.">
        <title>Megaphylogeny resolves global patterns of mushroom evolution.</title>
        <authorList>
            <person name="Varga T."/>
            <person name="Krizsan K."/>
            <person name="Foldi C."/>
            <person name="Dima B."/>
            <person name="Sanchez-Garcia M."/>
            <person name="Sanchez-Ramirez S."/>
            <person name="Szollosi G.J."/>
            <person name="Szarkandi J.G."/>
            <person name="Papp V."/>
            <person name="Albert L."/>
            <person name="Andreopoulos W."/>
            <person name="Angelini C."/>
            <person name="Antonin V."/>
            <person name="Barry K.W."/>
            <person name="Bougher N.L."/>
            <person name="Buchanan P."/>
            <person name="Buyck B."/>
            <person name="Bense V."/>
            <person name="Catcheside P."/>
            <person name="Chovatia M."/>
            <person name="Cooper J."/>
            <person name="Damon W."/>
            <person name="Desjardin D."/>
            <person name="Finy P."/>
            <person name="Geml J."/>
            <person name="Haridas S."/>
            <person name="Hughes K."/>
            <person name="Justo A."/>
            <person name="Karasinski D."/>
            <person name="Kautmanova I."/>
            <person name="Kiss B."/>
            <person name="Kocsube S."/>
            <person name="Kotiranta H."/>
            <person name="LaButti K.M."/>
            <person name="Lechner B.E."/>
            <person name="Liimatainen K."/>
            <person name="Lipzen A."/>
            <person name="Lukacs Z."/>
            <person name="Mihaltcheva S."/>
            <person name="Morgado L.N."/>
            <person name="Niskanen T."/>
            <person name="Noordeloos M.E."/>
            <person name="Ohm R.A."/>
            <person name="Ortiz-Santana B."/>
            <person name="Ovrebo C."/>
            <person name="Racz N."/>
            <person name="Riley R."/>
            <person name="Savchenko A."/>
            <person name="Shiryaev A."/>
            <person name="Soop K."/>
            <person name="Spirin V."/>
            <person name="Szebenyi C."/>
            <person name="Tomsovsky M."/>
            <person name="Tulloss R.E."/>
            <person name="Uehling J."/>
            <person name="Grigoriev I.V."/>
            <person name="Vagvolgyi C."/>
            <person name="Papp T."/>
            <person name="Martin F.M."/>
            <person name="Miettinen O."/>
            <person name="Hibbett D.S."/>
            <person name="Nagy L.G."/>
        </authorList>
    </citation>
    <scope>NUCLEOTIDE SEQUENCE [LARGE SCALE GENOMIC DNA]</scope>
    <source>
        <strain evidence="2 3">CBS 962.96</strain>
    </source>
</reference>
<dbReference type="EMBL" id="ML179435">
    <property type="protein sequence ID" value="THU87777.1"/>
    <property type="molecule type" value="Genomic_DNA"/>
</dbReference>
<accession>A0A4S8LFK1</accession>
<feature type="compositionally biased region" description="Basic and acidic residues" evidence="1">
    <location>
        <begin position="42"/>
        <end position="51"/>
    </location>
</feature>
<evidence type="ECO:0000313" key="3">
    <source>
        <dbReference type="Proteomes" id="UP000297245"/>
    </source>
</evidence>
<dbReference type="AlphaFoldDB" id="A0A4S8LFK1"/>
<keyword evidence="3" id="KW-1185">Reference proteome</keyword>